<feature type="domain" description="Ionotropic glutamate receptor C-terminal" evidence="14">
    <location>
        <begin position="101"/>
        <end position="154"/>
    </location>
</feature>
<name>A0AAV4RD82_CAEEX</name>
<gene>
    <name evidence="16" type="primary">AVEN_179623_1</name>
    <name evidence="16" type="ORF">CEXT_665941</name>
</gene>
<feature type="domain" description="Ionotropic glutamate receptor L-glutamate and glycine-binding" evidence="15">
    <location>
        <begin position="24"/>
        <end position="86"/>
    </location>
</feature>
<evidence type="ECO:0000313" key="17">
    <source>
        <dbReference type="Proteomes" id="UP001054945"/>
    </source>
</evidence>
<dbReference type="InterPro" id="IPR001320">
    <property type="entry name" value="Iontro_rcpt_C"/>
</dbReference>
<evidence type="ECO:0000256" key="8">
    <source>
        <dbReference type="ARBA" id="ARBA00023136"/>
    </source>
</evidence>
<keyword evidence="4" id="KW-1003">Cell membrane</keyword>
<comment type="subcellular location">
    <subcellularLocation>
        <location evidence="1">Cell membrane</location>
        <topology evidence="1">Multi-pass membrane protein</topology>
    </subcellularLocation>
</comment>
<evidence type="ECO:0000256" key="2">
    <source>
        <dbReference type="ARBA" id="ARBA00008685"/>
    </source>
</evidence>
<dbReference type="AlphaFoldDB" id="A0AAV4RD82"/>
<comment type="caution">
    <text evidence="16">The sequence shown here is derived from an EMBL/GenBank/DDBJ whole genome shotgun (WGS) entry which is preliminary data.</text>
</comment>
<evidence type="ECO:0000256" key="7">
    <source>
        <dbReference type="ARBA" id="ARBA00023065"/>
    </source>
</evidence>
<dbReference type="Gene3D" id="3.40.190.10">
    <property type="entry name" value="Periplasmic binding protein-like II"/>
    <property type="match status" value="1"/>
</dbReference>
<dbReference type="Pfam" id="PF10613">
    <property type="entry name" value="Lig_chan-Glu_bd"/>
    <property type="match status" value="1"/>
</dbReference>
<keyword evidence="17" id="KW-1185">Reference proteome</keyword>
<evidence type="ECO:0000256" key="9">
    <source>
        <dbReference type="ARBA" id="ARBA00023170"/>
    </source>
</evidence>
<dbReference type="InterPro" id="IPR019594">
    <property type="entry name" value="Glu/Gly-bd"/>
</dbReference>
<dbReference type="PANTHER" id="PTHR42643:SF24">
    <property type="entry name" value="IONOTROPIC RECEPTOR 60A"/>
    <property type="match status" value="1"/>
</dbReference>
<dbReference type="GO" id="GO:0015276">
    <property type="term" value="F:ligand-gated monoatomic ion channel activity"/>
    <property type="evidence" value="ECO:0007669"/>
    <property type="project" value="InterPro"/>
</dbReference>
<keyword evidence="7" id="KW-0406">Ion transport</keyword>
<accession>A0AAV4RD82</accession>
<dbReference type="EMBL" id="BPLR01007623">
    <property type="protein sequence ID" value="GIY18422.1"/>
    <property type="molecule type" value="Genomic_DNA"/>
</dbReference>
<keyword evidence="6 13" id="KW-1133">Transmembrane helix</keyword>
<protein>
    <submittedName>
        <fullName evidence="16">Uncharacterized protein</fullName>
    </submittedName>
</protein>
<dbReference type="GO" id="GO:0050906">
    <property type="term" value="P:detection of stimulus involved in sensory perception"/>
    <property type="evidence" value="ECO:0007669"/>
    <property type="project" value="UniProtKB-ARBA"/>
</dbReference>
<evidence type="ECO:0000259" key="15">
    <source>
        <dbReference type="Pfam" id="PF10613"/>
    </source>
</evidence>
<keyword evidence="8 13" id="KW-0472">Membrane</keyword>
<comment type="similarity">
    <text evidence="2">Belongs to the glutamate-gated ion channel (TC 1.A.10.1) family.</text>
</comment>
<dbReference type="InterPro" id="IPR052192">
    <property type="entry name" value="Insect_Ionotropic_Sensory_Rcpt"/>
</dbReference>
<proteinExistence type="inferred from homology"/>
<evidence type="ECO:0000256" key="10">
    <source>
        <dbReference type="ARBA" id="ARBA00023180"/>
    </source>
</evidence>
<evidence type="ECO:0000256" key="4">
    <source>
        <dbReference type="ARBA" id="ARBA00022475"/>
    </source>
</evidence>
<evidence type="ECO:0000259" key="14">
    <source>
        <dbReference type="Pfam" id="PF00060"/>
    </source>
</evidence>
<dbReference type="SUPFAM" id="SSF53850">
    <property type="entry name" value="Periplasmic binding protein-like II"/>
    <property type="match status" value="1"/>
</dbReference>
<keyword evidence="3" id="KW-0813">Transport</keyword>
<keyword evidence="9" id="KW-0675">Receptor</keyword>
<evidence type="ECO:0000256" key="11">
    <source>
        <dbReference type="ARBA" id="ARBA00023286"/>
    </source>
</evidence>
<evidence type="ECO:0000256" key="3">
    <source>
        <dbReference type="ARBA" id="ARBA00022448"/>
    </source>
</evidence>
<evidence type="ECO:0000256" key="13">
    <source>
        <dbReference type="SAM" id="Phobius"/>
    </source>
</evidence>
<evidence type="ECO:0000256" key="6">
    <source>
        <dbReference type="ARBA" id="ARBA00022989"/>
    </source>
</evidence>
<keyword evidence="12" id="KW-0407">Ion channel</keyword>
<keyword evidence="5 13" id="KW-0812">Transmembrane</keyword>
<dbReference type="Proteomes" id="UP001054945">
    <property type="component" value="Unassembled WGS sequence"/>
</dbReference>
<keyword evidence="11" id="KW-1071">Ligand-gated ion channel</keyword>
<feature type="transmembrane region" description="Helical" evidence="13">
    <location>
        <begin position="113"/>
        <end position="137"/>
    </location>
</feature>
<evidence type="ECO:0000256" key="1">
    <source>
        <dbReference type="ARBA" id="ARBA00004651"/>
    </source>
</evidence>
<organism evidence="16 17">
    <name type="scientific">Caerostris extrusa</name>
    <name type="common">Bark spider</name>
    <name type="synonym">Caerostris bankana</name>
    <dbReference type="NCBI Taxonomy" id="172846"/>
    <lineage>
        <taxon>Eukaryota</taxon>
        <taxon>Metazoa</taxon>
        <taxon>Ecdysozoa</taxon>
        <taxon>Arthropoda</taxon>
        <taxon>Chelicerata</taxon>
        <taxon>Arachnida</taxon>
        <taxon>Araneae</taxon>
        <taxon>Araneomorphae</taxon>
        <taxon>Entelegynae</taxon>
        <taxon>Araneoidea</taxon>
        <taxon>Araneidae</taxon>
        <taxon>Caerostris</taxon>
    </lineage>
</organism>
<dbReference type="PANTHER" id="PTHR42643">
    <property type="entry name" value="IONOTROPIC RECEPTOR 20A-RELATED"/>
    <property type="match status" value="1"/>
</dbReference>
<keyword evidence="10" id="KW-0325">Glycoprotein</keyword>
<dbReference type="Pfam" id="PF00060">
    <property type="entry name" value="Lig_chan"/>
    <property type="match status" value="1"/>
</dbReference>
<evidence type="ECO:0000313" key="16">
    <source>
        <dbReference type="EMBL" id="GIY18422.1"/>
    </source>
</evidence>
<reference evidence="16 17" key="1">
    <citation type="submission" date="2021-06" db="EMBL/GenBank/DDBJ databases">
        <title>Caerostris extrusa draft genome.</title>
        <authorList>
            <person name="Kono N."/>
            <person name="Arakawa K."/>
        </authorList>
    </citation>
    <scope>NUCLEOTIDE SEQUENCE [LARGE SCALE GENOMIC DNA]</scope>
</reference>
<evidence type="ECO:0000256" key="12">
    <source>
        <dbReference type="ARBA" id="ARBA00023303"/>
    </source>
</evidence>
<sequence>MIFPSNVIVATVPQEFIMEINQKYPDKIRFGRKAENGSWTGMVGMLHRGEADIALGQLGITEERSEVADFINPYTNQDETFMIKKPGLLPTTWASSGKSSPANNNSLKTRTLFVFWSWFALIISNSYSAALLSFLTLPLHQQAIKNFEELSDAVKQGTHKCFAMEGLSVPDLHTVDQEYLKYLGESIDKNGWYLDPSKMISENQLSDTTAIVDLRFMLQILNAGLSSDSYMISDDTLLS</sequence>
<dbReference type="GO" id="GO:0005886">
    <property type="term" value="C:plasma membrane"/>
    <property type="evidence" value="ECO:0007669"/>
    <property type="project" value="UniProtKB-SubCell"/>
</dbReference>
<evidence type="ECO:0000256" key="5">
    <source>
        <dbReference type="ARBA" id="ARBA00022692"/>
    </source>
</evidence>